<evidence type="ECO:0000256" key="1">
    <source>
        <dbReference type="ARBA" id="ARBA00023015"/>
    </source>
</evidence>
<protein>
    <submittedName>
        <fullName evidence="5">AraC family transcriptional regulator</fullName>
    </submittedName>
</protein>
<evidence type="ECO:0000313" key="5">
    <source>
        <dbReference type="EMBL" id="RGC16950.1"/>
    </source>
</evidence>
<dbReference type="AlphaFoldDB" id="A0A3E2W0B8"/>
<dbReference type="SMART" id="SM00342">
    <property type="entry name" value="HTH_ARAC"/>
    <property type="match status" value="1"/>
</dbReference>
<dbReference type="Proteomes" id="UP000260025">
    <property type="component" value="Unassembled WGS sequence"/>
</dbReference>
<dbReference type="PANTHER" id="PTHR43280:SF2">
    <property type="entry name" value="HTH-TYPE TRANSCRIPTIONAL REGULATOR EXSA"/>
    <property type="match status" value="1"/>
</dbReference>
<dbReference type="GO" id="GO:0003700">
    <property type="term" value="F:DNA-binding transcription factor activity"/>
    <property type="evidence" value="ECO:0007669"/>
    <property type="project" value="InterPro"/>
</dbReference>
<dbReference type="PRINTS" id="PR00032">
    <property type="entry name" value="HTHARAC"/>
</dbReference>
<reference evidence="5 6" key="1">
    <citation type="submission" date="2018-08" db="EMBL/GenBank/DDBJ databases">
        <title>A genome reference for cultivated species of the human gut microbiota.</title>
        <authorList>
            <person name="Zou Y."/>
            <person name="Xue W."/>
            <person name="Luo G."/>
        </authorList>
    </citation>
    <scope>NUCLEOTIDE SEQUENCE [LARGE SCALE GENOMIC DNA]</scope>
    <source>
        <strain evidence="5 6">OF01-2LB</strain>
    </source>
</reference>
<dbReference type="InterPro" id="IPR020449">
    <property type="entry name" value="Tscrpt_reg_AraC-type_HTH"/>
</dbReference>
<dbReference type="OrthoDB" id="183331at2"/>
<feature type="domain" description="HTH araC/xylS-type" evidence="4">
    <location>
        <begin position="178"/>
        <end position="276"/>
    </location>
</feature>
<dbReference type="PROSITE" id="PS01124">
    <property type="entry name" value="HTH_ARAC_FAMILY_2"/>
    <property type="match status" value="1"/>
</dbReference>
<dbReference type="InterPro" id="IPR037923">
    <property type="entry name" value="HTH-like"/>
</dbReference>
<dbReference type="SUPFAM" id="SSF46689">
    <property type="entry name" value="Homeodomain-like"/>
    <property type="match status" value="2"/>
</dbReference>
<evidence type="ECO:0000256" key="2">
    <source>
        <dbReference type="ARBA" id="ARBA00023125"/>
    </source>
</evidence>
<dbReference type="Gene3D" id="1.10.10.60">
    <property type="entry name" value="Homeodomain-like"/>
    <property type="match status" value="2"/>
</dbReference>
<comment type="caution">
    <text evidence="5">The sequence shown here is derived from an EMBL/GenBank/DDBJ whole genome shotgun (WGS) entry which is preliminary data.</text>
</comment>
<dbReference type="InterPro" id="IPR009057">
    <property type="entry name" value="Homeodomain-like_sf"/>
</dbReference>
<proteinExistence type="predicted"/>
<evidence type="ECO:0000256" key="3">
    <source>
        <dbReference type="ARBA" id="ARBA00023163"/>
    </source>
</evidence>
<dbReference type="InterPro" id="IPR003313">
    <property type="entry name" value="AraC-bd"/>
</dbReference>
<dbReference type="SUPFAM" id="SSF51215">
    <property type="entry name" value="Regulatory protein AraC"/>
    <property type="match status" value="1"/>
</dbReference>
<organism evidence="5 6">
    <name type="scientific">Clostridium innocuum</name>
    <dbReference type="NCBI Taxonomy" id="1522"/>
    <lineage>
        <taxon>Bacteria</taxon>
        <taxon>Bacillati</taxon>
        <taxon>Bacillota</taxon>
        <taxon>Clostridia</taxon>
        <taxon>Eubacteriales</taxon>
        <taxon>Clostridiaceae</taxon>
        <taxon>Clostridium</taxon>
    </lineage>
</organism>
<dbReference type="InterPro" id="IPR014710">
    <property type="entry name" value="RmlC-like_jellyroll"/>
</dbReference>
<dbReference type="Pfam" id="PF02311">
    <property type="entry name" value="AraC_binding"/>
    <property type="match status" value="1"/>
</dbReference>
<dbReference type="InterPro" id="IPR018060">
    <property type="entry name" value="HTH_AraC"/>
</dbReference>
<dbReference type="EMBL" id="QVEV01000006">
    <property type="protein sequence ID" value="RGC16950.1"/>
    <property type="molecule type" value="Genomic_DNA"/>
</dbReference>
<evidence type="ECO:0000259" key="4">
    <source>
        <dbReference type="PROSITE" id="PS01124"/>
    </source>
</evidence>
<name>A0A3E2W0B8_CLOIN</name>
<accession>A0A3E2W0B8</accession>
<keyword evidence="3" id="KW-0804">Transcription</keyword>
<sequence>MMSIQRYQLKNRKLDKMSFHLLYISTSRYEGDWHSTPHAHHCTELFYVSSGKGSFLVNDDVFDVKADDLIIVNPNVPHTEMSRDESPLEYIVLGIEGLQFTSFTNHMEYEDYSVHNYYEFKHEILFYLKILVQEMAQQDDDYEAVCQNLLEVLIINMVRRTKANLIVAPSQKITKECHFVEQYINNHYQEDITLELLSEKTYMNKFYLVHAFKQYKGVSPINYLIRLRVQQAKELLETTNYSIAQISDSCGFSSQSYFSQVFKKACGMTPNAYRKSSDRSKVMVNNIL</sequence>
<dbReference type="Gene3D" id="2.60.120.10">
    <property type="entry name" value="Jelly Rolls"/>
    <property type="match status" value="1"/>
</dbReference>
<evidence type="ECO:0000313" key="6">
    <source>
        <dbReference type="Proteomes" id="UP000260025"/>
    </source>
</evidence>
<dbReference type="Pfam" id="PF12833">
    <property type="entry name" value="HTH_18"/>
    <property type="match status" value="1"/>
</dbReference>
<gene>
    <name evidence="5" type="ORF">DXA38_05935</name>
</gene>
<dbReference type="PROSITE" id="PS00041">
    <property type="entry name" value="HTH_ARAC_FAMILY_1"/>
    <property type="match status" value="1"/>
</dbReference>
<keyword evidence="1" id="KW-0805">Transcription regulation</keyword>
<dbReference type="PANTHER" id="PTHR43280">
    <property type="entry name" value="ARAC-FAMILY TRANSCRIPTIONAL REGULATOR"/>
    <property type="match status" value="1"/>
</dbReference>
<keyword evidence="2" id="KW-0238">DNA-binding</keyword>
<dbReference type="InterPro" id="IPR018062">
    <property type="entry name" value="HTH_AraC-typ_CS"/>
</dbReference>
<dbReference type="GO" id="GO:0043565">
    <property type="term" value="F:sequence-specific DNA binding"/>
    <property type="evidence" value="ECO:0007669"/>
    <property type="project" value="InterPro"/>
</dbReference>